<dbReference type="GO" id="GO:0005634">
    <property type="term" value="C:nucleus"/>
    <property type="evidence" value="ECO:0007669"/>
    <property type="project" value="TreeGrafter"/>
</dbReference>
<evidence type="ECO:0000256" key="1">
    <source>
        <dbReference type="ARBA" id="ARBA00022527"/>
    </source>
</evidence>
<dbReference type="Gene3D" id="3.30.200.20">
    <property type="entry name" value="Phosphorylase Kinase, domain 1"/>
    <property type="match status" value="1"/>
</dbReference>
<dbReference type="PANTHER" id="PTHR24056:SF107">
    <property type="entry name" value="CYCLIN-DEPENDENT KINASE 11A-RELATED"/>
    <property type="match status" value="1"/>
</dbReference>
<evidence type="ECO:0000313" key="7">
    <source>
        <dbReference type="EMBL" id="KAF9423440.1"/>
    </source>
</evidence>
<dbReference type="PANTHER" id="PTHR24056">
    <property type="entry name" value="CELL DIVISION PROTEIN KINASE"/>
    <property type="match status" value="1"/>
</dbReference>
<reference evidence="7" key="1">
    <citation type="submission" date="2020-08" db="EMBL/GenBank/DDBJ databases">
        <title>Spodoptera exigua strain:BAW_Kor-Di-RS1 Genome sequencing and assembly.</title>
        <authorList>
            <person name="Kim J."/>
            <person name="Nam H.Y."/>
            <person name="Kwon M."/>
            <person name="Choi J.H."/>
            <person name="Cho S.R."/>
            <person name="Kim G.-H."/>
        </authorList>
    </citation>
    <scope>NUCLEOTIDE SEQUENCE</scope>
    <source>
        <strain evidence="7">BAW_Kor-Di-RS1</strain>
        <tissue evidence="7">Whole-body</tissue>
    </source>
</reference>
<name>A0A835GUP8_SPOEX</name>
<evidence type="ECO:0000256" key="2">
    <source>
        <dbReference type="ARBA" id="ARBA00022679"/>
    </source>
</evidence>
<keyword evidence="3" id="KW-0547">Nucleotide-binding</keyword>
<evidence type="ECO:0000256" key="4">
    <source>
        <dbReference type="ARBA" id="ARBA00022777"/>
    </source>
</evidence>
<sequence>MKHPNIVTGGGIAVTSLGKEVFIIMEYVDYDHKSFLETMHVNGQMFTSEHVKCLMTQLLRAVQHLHDHLVLHRDIKTNNDLLS</sequence>
<dbReference type="InterPro" id="IPR000719">
    <property type="entry name" value="Prot_kinase_dom"/>
</dbReference>
<keyword evidence="2" id="KW-0808">Transferase</keyword>
<proteinExistence type="predicted"/>
<accession>A0A835GUP8</accession>
<evidence type="ECO:0000256" key="3">
    <source>
        <dbReference type="ARBA" id="ARBA00022741"/>
    </source>
</evidence>
<keyword evidence="1" id="KW-0723">Serine/threonine-protein kinase</keyword>
<feature type="domain" description="Protein kinase" evidence="6">
    <location>
        <begin position="1"/>
        <end position="83"/>
    </location>
</feature>
<evidence type="ECO:0000259" key="6">
    <source>
        <dbReference type="PROSITE" id="PS50011"/>
    </source>
</evidence>
<evidence type="ECO:0000313" key="8">
    <source>
        <dbReference type="Proteomes" id="UP000648187"/>
    </source>
</evidence>
<evidence type="ECO:0000256" key="5">
    <source>
        <dbReference type="ARBA" id="ARBA00022840"/>
    </source>
</evidence>
<dbReference type="GO" id="GO:0004674">
    <property type="term" value="F:protein serine/threonine kinase activity"/>
    <property type="evidence" value="ECO:0007669"/>
    <property type="project" value="UniProtKB-KW"/>
</dbReference>
<dbReference type="Proteomes" id="UP000648187">
    <property type="component" value="Unassembled WGS sequence"/>
</dbReference>
<dbReference type="Gene3D" id="1.10.510.10">
    <property type="entry name" value="Transferase(Phosphotransferase) domain 1"/>
    <property type="match status" value="1"/>
</dbReference>
<dbReference type="GO" id="GO:0007346">
    <property type="term" value="P:regulation of mitotic cell cycle"/>
    <property type="evidence" value="ECO:0007669"/>
    <property type="project" value="TreeGrafter"/>
</dbReference>
<dbReference type="InterPro" id="IPR050108">
    <property type="entry name" value="CDK"/>
</dbReference>
<dbReference type="Pfam" id="PF00069">
    <property type="entry name" value="Pkinase"/>
    <property type="match status" value="1"/>
</dbReference>
<keyword evidence="4" id="KW-0418">Kinase</keyword>
<comment type="caution">
    <text evidence="7">The sequence shown here is derived from an EMBL/GenBank/DDBJ whole genome shotgun (WGS) entry which is preliminary data.</text>
</comment>
<dbReference type="InterPro" id="IPR011009">
    <property type="entry name" value="Kinase-like_dom_sf"/>
</dbReference>
<dbReference type="PROSITE" id="PS50011">
    <property type="entry name" value="PROTEIN_KINASE_DOM"/>
    <property type="match status" value="1"/>
</dbReference>
<protein>
    <recommendedName>
        <fullName evidence="6">Protein kinase domain-containing protein</fullName>
    </recommendedName>
</protein>
<dbReference type="SUPFAM" id="SSF56112">
    <property type="entry name" value="Protein kinase-like (PK-like)"/>
    <property type="match status" value="1"/>
</dbReference>
<dbReference type="AlphaFoldDB" id="A0A835GUP8"/>
<gene>
    <name evidence="7" type="ORF">HW555_001249</name>
</gene>
<dbReference type="EMBL" id="JACKWZ010000009">
    <property type="protein sequence ID" value="KAF9423440.1"/>
    <property type="molecule type" value="Genomic_DNA"/>
</dbReference>
<dbReference type="GO" id="GO:0005524">
    <property type="term" value="F:ATP binding"/>
    <property type="evidence" value="ECO:0007669"/>
    <property type="project" value="UniProtKB-KW"/>
</dbReference>
<keyword evidence="8" id="KW-1185">Reference proteome</keyword>
<organism evidence="7 8">
    <name type="scientific">Spodoptera exigua</name>
    <name type="common">Beet armyworm</name>
    <name type="synonym">Noctua fulgens</name>
    <dbReference type="NCBI Taxonomy" id="7107"/>
    <lineage>
        <taxon>Eukaryota</taxon>
        <taxon>Metazoa</taxon>
        <taxon>Ecdysozoa</taxon>
        <taxon>Arthropoda</taxon>
        <taxon>Hexapoda</taxon>
        <taxon>Insecta</taxon>
        <taxon>Pterygota</taxon>
        <taxon>Neoptera</taxon>
        <taxon>Endopterygota</taxon>
        <taxon>Lepidoptera</taxon>
        <taxon>Glossata</taxon>
        <taxon>Ditrysia</taxon>
        <taxon>Noctuoidea</taxon>
        <taxon>Noctuidae</taxon>
        <taxon>Amphipyrinae</taxon>
        <taxon>Spodoptera</taxon>
    </lineage>
</organism>
<keyword evidence="5" id="KW-0067">ATP-binding</keyword>